<accession>A0A645AXG9</accession>
<sequence>MLASYLCENGCTPKRGERRHNDPDEKKREYFEKYDLGKIREIKESEIPYWYPKDRMMHAPEEQECWGVKWRAGTSNFRTVDELFTKRNLWALAAYLETTNKTELFQDFLLFVFTSILFKSSRMMAHNKDGIGRIQKGTYYIPQISHDIHVGKFMQEALGDMLSGYSQITLKKSNLLISSSDSRVLRIPTSSVDYIFTDPPYADTVQYGELNFVWETWLDLDTNWHDDEIIVNAFRDKTEKDWETMMMQAMTECYRVLKPGRCVSLCYHDTSEGTWALVQDIMAQAGFIVEKTDQAVYINSATKTTNQYFSDKVTKRDLVINFRKPKPGEAAAAILLTGDEDKTTFGEKARRIVRDYLGAHPGSTKDRIYDEVVSRMVRKGQMEAHNFDELLRSAAEEVKTPVMKTLFEPEEPNLFGTHEISRWYLKETELVLHDDAENAREEVAAEKIGAFLKDFLGKNPGDEGVHYSNLFEFYIYAVTDKPRRQLTDLLPDYFYTTEKGTWRLPASEEEERAKRDARARGLGRRVKRYLAQLAQGAFIPEQERPSDATLAEWIRHCKRAGLYEQGKLLFEKGGLNPDALSEETMVDVEEDYQVCARMLAREASEPKRRGRRTEE</sequence>
<dbReference type="GO" id="GO:0032259">
    <property type="term" value="P:methylation"/>
    <property type="evidence" value="ECO:0007669"/>
    <property type="project" value="InterPro"/>
</dbReference>
<dbReference type="GO" id="GO:0003676">
    <property type="term" value="F:nucleic acid binding"/>
    <property type="evidence" value="ECO:0007669"/>
    <property type="project" value="InterPro"/>
</dbReference>
<protein>
    <recommendedName>
        <fullName evidence="2">DNA methylase N-4/N-6 domain-containing protein</fullName>
    </recommendedName>
</protein>
<dbReference type="InterPro" id="IPR002052">
    <property type="entry name" value="DNA_methylase_N6_adenine_CS"/>
</dbReference>
<dbReference type="GO" id="GO:0008168">
    <property type="term" value="F:methyltransferase activity"/>
    <property type="evidence" value="ECO:0007669"/>
    <property type="project" value="InterPro"/>
</dbReference>
<dbReference type="AlphaFoldDB" id="A0A645AXG9"/>
<name>A0A645AXG9_9ZZZZ</name>
<evidence type="ECO:0008006" key="2">
    <source>
        <dbReference type="Google" id="ProtNLM"/>
    </source>
</evidence>
<comment type="caution">
    <text evidence="1">The sequence shown here is derived from an EMBL/GenBank/DDBJ whole genome shotgun (WGS) entry which is preliminary data.</text>
</comment>
<dbReference type="SUPFAM" id="SSF53335">
    <property type="entry name" value="S-adenosyl-L-methionine-dependent methyltransferases"/>
    <property type="match status" value="1"/>
</dbReference>
<dbReference type="InterPro" id="IPR029063">
    <property type="entry name" value="SAM-dependent_MTases_sf"/>
</dbReference>
<dbReference type="PROSITE" id="PS00092">
    <property type="entry name" value="N6_MTASE"/>
    <property type="match status" value="1"/>
</dbReference>
<reference evidence="1" key="1">
    <citation type="submission" date="2019-08" db="EMBL/GenBank/DDBJ databases">
        <authorList>
            <person name="Kucharzyk K."/>
            <person name="Murdoch R.W."/>
            <person name="Higgins S."/>
            <person name="Loffler F."/>
        </authorList>
    </citation>
    <scope>NUCLEOTIDE SEQUENCE</scope>
</reference>
<organism evidence="1">
    <name type="scientific">bioreactor metagenome</name>
    <dbReference type="NCBI Taxonomy" id="1076179"/>
    <lineage>
        <taxon>unclassified sequences</taxon>
        <taxon>metagenomes</taxon>
        <taxon>ecological metagenomes</taxon>
    </lineage>
</organism>
<evidence type="ECO:0000313" key="1">
    <source>
        <dbReference type="EMBL" id="MPM57496.1"/>
    </source>
</evidence>
<gene>
    <name evidence="1" type="ORF">SDC9_104318</name>
</gene>
<dbReference type="Gene3D" id="3.40.50.150">
    <property type="entry name" value="Vaccinia Virus protein VP39"/>
    <property type="match status" value="1"/>
</dbReference>
<proteinExistence type="predicted"/>
<dbReference type="EMBL" id="VSSQ01016302">
    <property type="protein sequence ID" value="MPM57496.1"/>
    <property type="molecule type" value="Genomic_DNA"/>
</dbReference>